<evidence type="ECO:0000313" key="5">
    <source>
        <dbReference type="Proteomes" id="UP001172684"/>
    </source>
</evidence>
<dbReference type="InterPro" id="IPR050563">
    <property type="entry name" value="4-hydroxybenzoyl-CoA_TE"/>
</dbReference>
<accession>A0ABQ9NKZ7</accession>
<name>A0ABQ9NKZ7_9PEZI</name>
<evidence type="ECO:0000256" key="2">
    <source>
        <dbReference type="ARBA" id="ARBA00022801"/>
    </source>
</evidence>
<dbReference type="CDD" id="cd00586">
    <property type="entry name" value="4HBT"/>
    <property type="match status" value="1"/>
</dbReference>
<reference evidence="4" key="1">
    <citation type="submission" date="2022-10" db="EMBL/GenBank/DDBJ databases">
        <title>Culturing micro-colonial fungi from biological soil crusts in the Mojave desert and describing Neophaeococcomyces mojavensis, and introducing the new genera and species Taxawa tesnikishii.</title>
        <authorList>
            <person name="Kurbessoian T."/>
            <person name="Stajich J.E."/>
        </authorList>
    </citation>
    <scope>NUCLEOTIDE SEQUENCE</scope>
    <source>
        <strain evidence="4">TK_1</strain>
    </source>
</reference>
<evidence type="ECO:0000259" key="3">
    <source>
        <dbReference type="Pfam" id="PF03061"/>
    </source>
</evidence>
<dbReference type="Pfam" id="PF03061">
    <property type="entry name" value="4HBT"/>
    <property type="match status" value="1"/>
</dbReference>
<dbReference type="EMBL" id="JAPDRL010000062">
    <property type="protein sequence ID" value="KAJ9660873.1"/>
    <property type="molecule type" value="Genomic_DNA"/>
</dbReference>
<gene>
    <name evidence="4" type="ORF">H2201_006765</name>
</gene>
<evidence type="ECO:0000313" key="4">
    <source>
        <dbReference type="EMBL" id="KAJ9660873.1"/>
    </source>
</evidence>
<dbReference type="SUPFAM" id="SSF54637">
    <property type="entry name" value="Thioesterase/thiol ester dehydrase-isomerase"/>
    <property type="match status" value="1"/>
</dbReference>
<protein>
    <recommendedName>
        <fullName evidence="3">Thioesterase domain-containing protein</fullName>
    </recommendedName>
</protein>
<organism evidence="4 5">
    <name type="scientific">Coniosporium apollinis</name>
    <dbReference type="NCBI Taxonomy" id="61459"/>
    <lineage>
        <taxon>Eukaryota</taxon>
        <taxon>Fungi</taxon>
        <taxon>Dikarya</taxon>
        <taxon>Ascomycota</taxon>
        <taxon>Pezizomycotina</taxon>
        <taxon>Dothideomycetes</taxon>
        <taxon>Dothideomycetes incertae sedis</taxon>
        <taxon>Coniosporium</taxon>
    </lineage>
</organism>
<dbReference type="PANTHER" id="PTHR31793">
    <property type="entry name" value="4-HYDROXYBENZOYL-COA THIOESTERASE FAMILY MEMBER"/>
    <property type="match status" value="1"/>
</dbReference>
<dbReference type="InterPro" id="IPR029069">
    <property type="entry name" value="HotDog_dom_sf"/>
</dbReference>
<proteinExistence type="inferred from homology"/>
<dbReference type="Proteomes" id="UP001172684">
    <property type="component" value="Unassembled WGS sequence"/>
</dbReference>
<comment type="similarity">
    <text evidence="1">Belongs to the 4-hydroxybenzoyl-CoA thioesterase family.</text>
</comment>
<dbReference type="PANTHER" id="PTHR31793:SF27">
    <property type="entry name" value="NOVEL THIOESTERASE SUPERFAMILY DOMAIN AND SAPOSIN A-TYPE DOMAIN CONTAINING PROTEIN (0610012H03RIK)"/>
    <property type="match status" value="1"/>
</dbReference>
<dbReference type="InterPro" id="IPR006683">
    <property type="entry name" value="Thioestr_dom"/>
</dbReference>
<sequence length="154" mass="17633">MAHTLLKNRRRTDYRFSLKYRTRWIDNDMYDHMNNSVYYFLFDSIVNSYLIQHCSLHPPTSDSIGLVVHSHCDYFAPVSFPAVVDLCLRVNKLGKSSVTYEIGVFERGVEEVKAVGNFVHVFVERESRRPSVDGMAESLKKGLGAIVVSEQAKL</sequence>
<dbReference type="Gene3D" id="3.10.129.10">
    <property type="entry name" value="Hotdog Thioesterase"/>
    <property type="match status" value="1"/>
</dbReference>
<keyword evidence="5" id="KW-1185">Reference proteome</keyword>
<feature type="domain" description="Thioesterase" evidence="3">
    <location>
        <begin position="31"/>
        <end position="109"/>
    </location>
</feature>
<comment type="caution">
    <text evidence="4">The sequence shown here is derived from an EMBL/GenBank/DDBJ whole genome shotgun (WGS) entry which is preliminary data.</text>
</comment>
<keyword evidence="2" id="KW-0378">Hydrolase</keyword>
<evidence type="ECO:0000256" key="1">
    <source>
        <dbReference type="ARBA" id="ARBA00005953"/>
    </source>
</evidence>